<dbReference type="Pfam" id="PF01436">
    <property type="entry name" value="NHL"/>
    <property type="match status" value="2"/>
</dbReference>
<organism evidence="4 5">
    <name type="scientific">Massilia arenae</name>
    <dbReference type="NCBI Taxonomy" id="2603288"/>
    <lineage>
        <taxon>Bacteria</taxon>
        <taxon>Pseudomonadati</taxon>
        <taxon>Pseudomonadota</taxon>
        <taxon>Betaproteobacteria</taxon>
        <taxon>Burkholderiales</taxon>
        <taxon>Oxalobacteraceae</taxon>
        <taxon>Telluria group</taxon>
        <taxon>Massilia</taxon>
    </lineage>
</organism>
<dbReference type="Pfam" id="PF25021">
    <property type="entry name" value="TEN_NHL"/>
    <property type="match status" value="1"/>
</dbReference>
<dbReference type="SUPFAM" id="SSF101898">
    <property type="entry name" value="NHL repeat"/>
    <property type="match status" value="1"/>
</dbReference>
<dbReference type="Gene3D" id="2.70.70.10">
    <property type="entry name" value="Glucose Permease (Domain IIA)"/>
    <property type="match status" value="1"/>
</dbReference>
<evidence type="ECO:0000259" key="3">
    <source>
        <dbReference type="Pfam" id="PF25021"/>
    </source>
</evidence>
<sequence length="719" mass="75793">MKRTPLIAALVGAAILAIGTAVYFTDTIEQRPGALAILTPPIAKTTPFWPARVSLLAGDGRDGVIDGPASASRFSDPYGVAIGPRGAVYVADGGEANRIRLVQPDGAVSTLAGGKEGFADGIGAAAAFHTPSALALDHEGNLYVADTGNHAIRKVAPDGTVTTVAGSGSPGYLDGVGRAAQFNGPVGVAVDDAGIVYVADTYNDRIRRIAPDGTVTTLAGNGKPGLLDGALLDAGFDTPSALAAGRDGTLYVADTGNHAVRRIKPDGTVDTLAIPLEGEIRPPLRRPAGLALTRDGYLYIAASSGGRILQLTPQGEMRPLQDVDRPLDPNGFGSDGTVQLYGPRGIAVGRDGTLVVADASAHRVHRLAPPREGEAAPREGEAAPVLARPALVTRTEPMPWPVGPQDMVHEVVGVMGEVRGAYNGDSRHHFHAGLDVRADVGAKVLAVFPSKVTDPHANWGFNTLSEGLSLGPLSYIHMRVGRDPQGRPLDPRFQILRDAKGKAERVRVPRGTRFAVGDALGTINAMAHVHLDYYQGGTVVNPLTLPFTGFTDTVPPYIQRIALYDGAGKRITAKKGQPILLTRSLGDIQVVVNAYDQVNGNLARRKLGLYKLGYQLLGADGTPLAGFEQPLITQVFDRLPRNQDAVKAVYAPTSGITVYGSKSTQFDYALNNRLQDGEIETGSWRIGELAPGRYTLRIHAADFAGNLAQEGRDLAFEVE</sequence>
<feature type="repeat" description="NHL" evidence="2">
    <location>
        <begin position="339"/>
        <end position="370"/>
    </location>
</feature>
<dbReference type="EMBL" id="VPFD01000035">
    <property type="protein sequence ID" value="TXF96616.1"/>
    <property type="molecule type" value="Genomic_DNA"/>
</dbReference>
<proteinExistence type="predicted"/>
<evidence type="ECO:0000313" key="4">
    <source>
        <dbReference type="EMBL" id="TXF96616.1"/>
    </source>
</evidence>
<feature type="domain" description="Teneurin NHL" evidence="3">
    <location>
        <begin position="238"/>
        <end position="363"/>
    </location>
</feature>
<dbReference type="InterPro" id="IPR056822">
    <property type="entry name" value="TEN_NHL"/>
</dbReference>
<dbReference type="AlphaFoldDB" id="A0A5C7FMD0"/>
<feature type="repeat" description="NHL" evidence="2">
    <location>
        <begin position="177"/>
        <end position="212"/>
    </location>
</feature>
<dbReference type="RefSeq" id="WP_147937046.1">
    <property type="nucleotide sequence ID" value="NZ_VPFD01000035.1"/>
</dbReference>
<dbReference type="Gene3D" id="2.40.10.500">
    <property type="match status" value="1"/>
</dbReference>
<keyword evidence="1" id="KW-0677">Repeat</keyword>
<evidence type="ECO:0000313" key="5">
    <source>
        <dbReference type="Proteomes" id="UP000321413"/>
    </source>
</evidence>
<reference evidence="4 5" key="1">
    <citation type="submission" date="2019-08" db="EMBL/GenBank/DDBJ databases">
        <title>Massilia golmudensis sp. nov., isolated from sand in the Qinghai-Tibetan Plateau.</title>
        <authorList>
            <person name="Zhang B."/>
        </authorList>
    </citation>
    <scope>NUCLEOTIDE SEQUENCE [LARGE SCALE GENOMIC DNA]</scope>
    <source>
        <strain evidence="4 5">GEM5</strain>
    </source>
</reference>
<protein>
    <submittedName>
        <fullName evidence="4">Gluconolaconase</fullName>
    </submittedName>
</protein>
<dbReference type="Proteomes" id="UP000321413">
    <property type="component" value="Unassembled WGS sequence"/>
</dbReference>
<dbReference type="CDD" id="cd14953">
    <property type="entry name" value="NHL_like_1"/>
    <property type="match status" value="1"/>
</dbReference>
<dbReference type="InterPro" id="IPR011042">
    <property type="entry name" value="6-blade_b-propeller_TolB-like"/>
</dbReference>
<name>A0A5C7FMD0_9BURK</name>
<comment type="caution">
    <text evidence="4">The sequence shown here is derived from an EMBL/GenBank/DDBJ whole genome shotgun (WGS) entry which is preliminary data.</text>
</comment>
<gene>
    <name evidence="4" type="ORF">FVD38_23590</name>
</gene>
<dbReference type="InterPro" id="IPR011055">
    <property type="entry name" value="Dup_hybrid_motif"/>
</dbReference>
<accession>A0A5C7FMD0</accession>
<dbReference type="InterPro" id="IPR001258">
    <property type="entry name" value="NHL_repeat"/>
</dbReference>
<evidence type="ECO:0000256" key="2">
    <source>
        <dbReference type="PROSITE-ProRule" id="PRU00504"/>
    </source>
</evidence>
<evidence type="ECO:0000256" key="1">
    <source>
        <dbReference type="ARBA" id="ARBA00022737"/>
    </source>
</evidence>
<dbReference type="PANTHER" id="PTHR46388">
    <property type="entry name" value="NHL REPEAT-CONTAINING PROTEIN 2"/>
    <property type="match status" value="1"/>
</dbReference>
<dbReference type="Gene3D" id="2.120.10.30">
    <property type="entry name" value="TolB, C-terminal domain"/>
    <property type="match status" value="3"/>
</dbReference>
<dbReference type="PROSITE" id="PS51125">
    <property type="entry name" value="NHL"/>
    <property type="match status" value="2"/>
</dbReference>
<dbReference type="PANTHER" id="PTHR46388:SF2">
    <property type="entry name" value="NHL REPEAT-CONTAINING PROTEIN 2"/>
    <property type="match status" value="1"/>
</dbReference>
<keyword evidence="5" id="KW-1185">Reference proteome</keyword>